<proteinExistence type="predicted"/>
<protein>
    <recommendedName>
        <fullName evidence="2">3-methyl-2-oxobutanoate dehydrogenase (2-methylpropanoyl-transferring)</fullName>
        <ecNumber evidence="2">1.2.4.4</ecNumber>
    </recommendedName>
</protein>
<dbReference type="EMBL" id="AP028216">
    <property type="protein sequence ID" value="BEI93347.1"/>
    <property type="molecule type" value="Genomic_DNA"/>
</dbReference>
<dbReference type="Gene3D" id="3.40.50.920">
    <property type="match status" value="1"/>
</dbReference>
<evidence type="ECO:0000313" key="8">
    <source>
        <dbReference type="Proteomes" id="UP001233271"/>
    </source>
</evidence>
<organism evidence="7 8">
    <name type="scientific">Cutaneotrichosporon cavernicola</name>
    <dbReference type="NCBI Taxonomy" id="279322"/>
    <lineage>
        <taxon>Eukaryota</taxon>
        <taxon>Fungi</taxon>
        <taxon>Dikarya</taxon>
        <taxon>Basidiomycota</taxon>
        <taxon>Agaricomycotina</taxon>
        <taxon>Tremellomycetes</taxon>
        <taxon>Trichosporonales</taxon>
        <taxon>Trichosporonaceae</taxon>
        <taxon>Cutaneotrichosporon</taxon>
    </lineage>
</organism>
<dbReference type="SUPFAM" id="SSF52518">
    <property type="entry name" value="Thiamin diphosphate-binding fold (THDP-binding)"/>
    <property type="match status" value="1"/>
</dbReference>
<keyword evidence="8" id="KW-1185">Reference proteome</keyword>
<comment type="catalytic activity">
    <reaction evidence="4">
        <text>N(6)-[(R)-lipoyl]-L-lysyl-[protein] + 3-methyl-2-oxobutanoate + H(+) = N(6)-[(R)-S(8)-2-methylpropanoyldihydrolipoyl]-L-lysyl-[protein] + CO2</text>
        <dbReference type="Rhea" id="RHEA:13457"/>
        <dbReference type="Rhea" id="RHEA-COMP:10474"/>
        <dbReference type="Rhea" id="RHEA-COMP:10497"/>
        <dbReference type="ChEBI" id="CHEBI:11851"/>
        <dbReference type="ChEBI" id="CHEBI:15378"/>
        <dbReference type="ChEBI" id="CHEBI:16526"/>
        <dbReference type="ChEBI" id="CHEBI:83099"/>
        <dbReference type="ChEBI" id="CHEBI:83142"/>
        <dbReference type="EC" id="1.2.4.4"/>
    </reaction>
    <physiologicalReaction direction="left-to-right" evidence="4">
        <dbReference type="Rhea" id="RHEA:13458"/>
    </physiologicalReaction>
</comment>
<dbReference type="Pfam" id="PF02779">
    <property type="entry name" value="Transket_pyr"/>
    <property type="match status" value="1"/>
</dbReference>
<dbReference type="KEGG" id="ccac:CcaHIS019_0509750"/>
<evidence type="ECO:0000256" key="2">
    <source>
        <dbReference type="ARBA" id="ARBA00012277"/>
    </source>
</evidence>
<evidence type="ECO:0000256" key="4">
    <source>
        <dbReference type="ARBA" id="ARBA00051764"/>
    </source>
</evidence>
<dbReference type="InterPro" id="IPR029061">
    <property type="entry name" value="THDP-binding"/>
</dbReference>
<dbReference type="GeneID" id="85497217"/>
<evidence type="ECO:0000259" key="6">
    <source>
        <dbReference type="SMART" id="SM00861"/>
    </source>
</evidence>
<dbReference type="SUPFAM" id="SSF52922">
    <property type="entry name" value="TK C-terminal domain-like"/>
    <property type="match status" value="1"/>
</dbReference>
<dbReference type="PANTHER" id="PTHR42980:SF1">
    <property type="entry name" value="2-OXOISOVALERATE DEHYDROGENASE SUBUNIT BETA, MITOCHONDRIAL"/>
    <property type="match status" value="1"/>
</dbReference>
<reference evidence="7" key="1">
    <citation type="journal article" date="2023" name="BMC Genomics">
        <title>Chromosome-level genome assemblies of Cutaneotrichosporon spp. (Trichosporonales, Basidiomycota) reveal imbalanced evolution between nucleotide sequences and chromosome synteny.</title>
        <authorList>
            <person name="Kobayashi Y."/>
            <person name="Kayamori A."/>
            <person name="Aoki K."/>
            <person name="Shiwa Y."/>
            <person name="Matsutani M."/>
            <person name="Fujita N."/>
            <person name="Sugita T."/>
            <person name="Iwasaki W."/>
            <person name="Tanaka N."/>
            <person name="Takashima M."/>
        </authorList>
    </citation>
    <scope>NUCLEOTIDE SEQUENCE</scope>
    <source>
        <strain evidence="7">HIS019</strain>
    </source>
</reference>
<dbReference type="InterPro" id="IPR033248">
    <property type="entry name" value="Transketolase_C"/>
</dbReference>
<evidence type="ECO:0000256" key="5">
    <source>
        <dbReference type="SAM" id="MobiDB-lite"/>
    </source>
</evidence>
<feature type="domain" description="Transketolase-like pyrimidine-binding" evidence="6">
    <location>
        <begin position="110"/>
        <end position="287"/>
    </location>
</feature>
<feature type="compositionally biased region" description="Basic and acidic residues" evidence="5">
    <location>
        <begin position="41"/>
        <end position="53"/>
    </location>
</feature>
<dbReference type="InterPro" id="IPR005475">
    <property type="entry name" value="Transketolase-like_Pyr-bd"/>
</dbReference>
<dbReference type="SMART" id="SM00861">
    <property type="entry name" value="Transket_pyr"/>
    <property type="match status" value="1"/>
</dbReference>
<dbReference type="EC" id="1.2.4.4" evidence="2"/>
<dbReference type="GO" id="GO:0003863">
    <property type="term" value="F:branched-chain 2-oxo acid dehydrogenase activity"/>
    <property type="evidence" value="ECO:0007669"/>
    <property type="project" value="UniProtKB-EC"/>
</dbReference>
<gene>
    <name evidence="7" type="ORF">CcaverHIS019_0509750</name>
</gene>
<dbReference type="Gene3D" id="3.40.50.970">
    <property type="match status" value="1"/>
</dbReference>
<dbReference type="GO" id="GO:0009083">
    <property type="term" value="P:branched-chain amino acid catabolic process"/>
    <property type="evidence" value="ECO:0007669"/>
    <property type="project" value="TreeGrafter"/>
</dbReference>
<evidence type="ECO:0000256" key="1">
    <source>
        <dbReference type="ARBA" id="ARBA00001964"/>
    </source>
</evidence>
<dbReference type="GO" id="GO:0006091">
    <property type="term" value="P:generation of precursor metabolites and energy"/>
    <property type="evidence" value="ECO:0007669"/>
    <property type="project" value="UniProtKB-ARBA"/>
</dbReference>
<keyword evidence="3" id="KW-0560">Oxidoreductase</keyword>
<dbReference type="Proteomes" id="UP001233271">
    <property type="component" value="Chromosome 5"/>
</dbReference>
<dbReference type="RefSeq" id="XP_060458612.1">
    <property type="nucleotide sequence ID" value="XM_060602194.1"/>
</dbReference>
<sequence>MSPSMPLLVRGSRAAVAARALPRLYTVAGRRGAATSVDDPSETRLQKNRDGQRARGAVSKATAQELEPSLGSSKLLRNTPEEALATQGLRFADGHGLRGPSGKGRETRKMNLHQAVRDAIRTELAVNPRSFVFGEDVKAHGVFRCTQGLADEFGEKRVFNTPLTEQGIAGFGIGLASVGSTAIAEIQFGDYIFPAFDQLVNEAAKQRYASGGNYPLKGGSFTIRSPVMSVGHGGLYHSQSPEGFFLGANGLKVAVVRSPIQAKGVLLAAFRDPNPTIVFEPKVLYRAAIEEVPVDDYTLPLGTTDTILEGTDLTVVSYGTPLYTTLRAIELLRNPPPQLVQFLPERLRPPNPAPSIQLIDLRAINPLPLGELTEAVKKTGRMVVVHEAGKSGSVGNNIAGEVGRRAFDHLEAPIGLVSGWDVPVPLAYEKFYQPDVIRVFDKMVETLNY</sequence>
<feature type="region of interest" description="Disordered" evidence="5">
    <location>
        <begin position="30"/>
        <end position="69"/>
    </location>
</feature>
<dbReference type="PANTHER" id="PTHR42980">
    <property type="entry name" value="2-OXOISOVALERATE DEHYDROGENASE SUBUNIT BETA-RELATED"/>
    <property type="match status" value="1"/>
</dbReference>
<accession>A0AA48QXI1</accession>
<dbReference type="FunFam" id="3.40.50.970:FF:000001">
    <property type="entry name" value="Pyruvate dehydrogenase E1 beta subunit"/>
    <property type="match status" value="1"/>
</dbReference>
<dbReference type="InterPro" id="IPR009014">
    <property type="entry name" value="Transketo_C/PFOR_II"/>
</dbReference>
<comment type="cofactor">
    <cofactor evidence="1">
        <name>thiamine diphosphate</name>
        <dbReference type="ChEBI" id="CHEBI:58937"/>
    </cofactor>
</comment>
<name>A0AA48QXI1_9TREE</name>
<dbReference type="Pfam" id="PF02780">
    <property type="entry name" value="Transketolase_C"/>
    <property type="match status" value="1"/>
</dbReference>
<dbReference type="AlphaFoldDB" id="A0AA48QXI1"/>
<evidence type="ECO:0000256" key="3">
    <source>
        <dbReference type="ARBA" id="ARBA00023002"/>
    </source>
</evidence>
<dbReference type="GO" id="GO:0007584">
    <property type="term" value="P:response to nutrient"/>
    <property type="evidence" value="ECO:0007669"/>
    <property type="project" value="TreeGrafter"/>
</dbReference>
<dbReference type="CDD" id="cd07036">
    <property type="entry name" value="TPP_PYR_E1-PDHc-beta_like"/>
    <property type="match status" value="1"/>
</dbReference>
<evidence type="ECO:0000313" key="7">
    <source>
        <dbReference type="EMBL" id="BEI93347.1"/>
    </source>
</evidence>